<dbReference type="AlphaFoldDB" id="A0A0J8QHP0"/>
<gene>
    <name evidence="4" type="ORF">CISG_00279</name>
</gene>
<dbReference type="GO" id="GO:0043023">
    <property type="term" value="F:ribosomal large subunit binding"/>
    <property type="evidence" value="ECO:0007669"/>
    <property type="project" value="TreeGrafter"/>
</dbReference>
<proteinExistence type="inferred from homology"/>
<dbReference type="STRING" id="454286.A0A0J8QHP0"/>
<evidence type="ECO:0000256" key="1">
    <source>
        <dbReference type="RuleBase" id="RU367090"/>
    </source>
</evidence>
<dbReference type="InterPro" id="IPR039795">
    <property type="entry name" value="LTN1/Rkr1"/>
</dbReference>
<dbReference type="GO" id="GO:0005829">
    <property type="term" value="C:cytosol"/>
    <property type="evidence" value="ECO:0007669"/>
    <property type="project" value="UniProtKB-UniRule"/>
</dbReference>
<keyword evidence="1" id="KW-0862">Zinc</keyword>
<dbReference type="EC" id="2.3.2.27" evidence="1"/>
<accession>A0A0J8QHP0</accession>
<evidence type="ECO:0000313" key="5">
    <source>
        <dbReference type="Proteomes" id="UP000054559"/>
    </source>
</evidence>
<dbReference type="InterPro" id="IPR054478">
    <property type="entry name" value="LTN1_UBC"/>
</dbReference>
<feature type="domain" description="E3 ubiquitin-protein ligase listerin HEAT repeat region" evidence="2">
    <location>
        <begin position="19"/>
        <end position="231"/>
    </location>
</feature>
<reference evidence="5" key="1">
    <citation type="journal article" date="2010" name="Genome Res.">
        <title>Population genomic sequencing of Coccidioides fungi reveals recent hybridization and transposon control.</title>
        <authorList>
            <person name="Neafsey D.E."/>
            <person name="Barker B.M."/>
            <person name="Sharpton T.J."/>
            <person name="Stajich J.E."/>
            <person name="Park D.J."/>
            <person name="Whiston E."/>
            <person name="Hung C.-Y."/>
            <person name="McMahan C."/>
            <person name="White J."/>
            <person name="Sykes S."/>
            <person name="Heiman D."/>
            <person name="Young S."/>
            <person name="Zeng Q."/>
            <person name="Abouelleil A."/>
            <person name="Aftuck L."/>
            <person name="Bessette D."/>
            <person name="Brown A."/>
            <person name="FitzGerald M."/>
            <person name="Lui A."/>
            <person name="Macdonald J.P."/>
            <person name="Priest M."/>
            <person name="Orbach M.J."/>
            <person name="Galgiani J.N."/>
            <person name="Kirkland T.N."/>
            <person name="Cole G.T."/>
            <person name="Birren B.W."/>
            <person name="Henn M.R."/>
            <person name="Taylor J.W."/>
            <person name="Rounsley S.D."/>
        </authorList>
    </citation>
    <scope>NUCLEOTIDE SEQUENCE [LARGE SCALE GENOMIC DNA]</scope>
    <source>
        <strain evidence="5">RMSCC 3703</strain>
    </source>
</reference>
<evidence type="ECO:0000313" key="4">
    <source>
        <dbReference type="EMBL" id="KMU71970.1"/>
    </source>
</evidence>
<dbReference type="GO" id="GO:0061630">
    <property type="term" value="F:ubiquitin protein ligase activity"/>
    <property type="evidence" value="ECO:0007669"/>
    <property type="project" value="UniProtKB-UniRule"/>
</dbReference>
<dbReference type="GO" id="GO:0016567">
    <property type="term" value="P:protein ubiquitination"/>
    <property type="evidence" value="ECO:0007669"/>
    <property type="project" value="UniProtKB-UniPathway"/>
</dbReference>
<dbReference type="PANTHER" id="PTHR12389">
    <property type="entry name" value="ZINC FINGER PROTEIN 294"/>
    <property type="match status" value="1"/>
</dbReference>
<comment type="similarity">
    <text evidence="1">Belongs to the LTN1 family.</text>
</comment>
<evidence type="ECO:0000259" key="3">
    <source>
        <dbReference type="Pfam" id="PF23009"/>
    </source>
</evidence>
<dbReference type="Proteomes" id="UP000054559">
    <property type="component" value="Unassembled WGS sequence"/>
</dbReference>
<dbReference type="UniPathway" id="UPA00143"/>
<feature type="domain" description="E3 ubiquitin-protein ligase listerin ubiquitin conjugating" evidence="3">
    <location>
        <begin position="247"/>
        <end position="331"/>
    </location>
</feature>
<dbReference type="InterPro" id="IPR054477">
    <property type="entry name" value="LTN1_E3_ligase_6th"/>
</dbReference>
<comment type="catalytic activity">
    <reaction evidence="1">
        <text>S-ubiquitinyl-[E2 ubiquitin-conjugating enzyme]-L-cysteine + [acceptor protein]-L-lysine = [E2 ubiquitin-conjugating enzyme]-L-cysteine + N(6)-ubiquitinyl-[acceptor protein]-L-lysine.</text>
        <dbReference type="EC" id="2.3.2.27"/>
    </reaction>
</comment>
<sequence length="380" mass="42758">MPWSITIDLLDRQIRQINVDHVQDVTGLFATLSIQSKGVQRAVYDVLHRIIPKSQEALSFDVALSDAVANLPDELISLLLDAPSASILSDYSIQDDIWMSIRCYLLSWKTVFDHFAFSSLPVQESYSANIKKNNCLNPLLDFTFDFLQLAQGKLVDVSKFNVRSFELDESESPEKEIQWLLTHIYYLCLRYLPNLTKNWWLYSQNRVKGPVEAWTQKYISPVVIEDSLRSVMEWHSAQDWTNEEQALQVRVSYKAAEIVASIEIDEESPTTSISISLPPTYPLLQALVVGGSRVAVDDKKWKSWLLAIQGVIMFSNGNLVDALLAFRKNVQGALKGQGECAICYSVISTNMETPNKKCATYGWGLVAFGGHMGVTSMTAD</sequence>
<protein>
    <recommendedName>
        <fullName evidence="1">E3 ubiquitin-protein ligase listerin</fullName>
        <ecNumber evidence="1">2.3.2.27</ecNumber>
    </recommendedName>
    <alternativeName>
        <fullName evidence="1">RING-type E3 ubiquitin transferase listerin</fullName>
    </alternativeName>
</protein>
<organism evidence="4 5">
    <name type="scientific">Coccidioides immitis RMSCC 3703</name>
    <dbReference type="NCBI Taxonomy" id="454286"/>
    <lineage>
        <taxon>Eukaryota</taxon>
        <taxon>Fungi</taxon>
        <taxon>Dikarya</taxon>
        <taxon>Ascomycota</taxon>
        <taxon>Pezizomycotina</taxon>
        <taxon>Eurotiomycetes</taxon>
        <taxon>Eurotiomycetidae</taxon>
        <taxon>Onygenales</taxon>
        <taxon>Onygenaceae</taxon>
        <taxon>Coccidioides</taxon>
    </lineage>
</organism>
<dbReference type="Pfam" id="PF22999">
    <property type="entry name" value="LTN1_E3_ligase_6th"/>
    <property type="match status" value="1"/>
</dbReference>
<keyword evidence="1" id="KW-0479">Metal-binding</keyword>
<dbReference type="EMBL" id="DS268118">
    <property type="protein sequence ID" value="KMU71970.1"/>
    <property type="molecule type" value="Genomic_DNA"/>
</dbReference>
<name>A0A0J8QHP0_COCIT</name>
<keyword evidence="1" id="KW-0863">Zinc-finger</keyword>
<dbReference type="PANTHER" id="PTHR12389:SF0">
    <property type="entry name" value="E3 UBIQUITIN-PROTEIN LIGASE LISTERIN"/>
    <property type="match status" value="1"/>
</dbReference>
<dbReference type="GO" id="GO:0072344">
    <property type="term" value="P:rescue of stalled ribosome"/>
    <property type="evidence" value="ECO:0007669"/>
    <property type="project" value="UniProtKB-UniRule"/>
</dbReference>
<evidence type="ECO:0000259" key="2">
    <source>
        <dbReference type="Pfam" id="PF22999"/>
    </source>
</evidence>
<comment type="pathway">
    <text evidence="1">Protein modification; protein ubiquitination.</text>
</comment>
<dbReference type="GO" id="GO:1990112">
    <property type="term" value="C:RQC complex"/>
    <property type="evidence" value="ECO:0007669"/>
    <property type="project" value="UniProtKB-UniRule"/>
</dbReference>
<comment type="function">
    <text evidence="1">E3 ubiquitin-protein ligase. Component of the ribosome quality control complex (RQC), a ribosome-associated complex that mediates ubiquitination and extraction of incompletely synthesized nascent chains for proteasomal degradation.</text>
</comment>
<dbReference type="OrthoDB" id="6108at2759"/>
<comment type="subunit">
    <text evidence="1">Component of the ribosome quality control complex (RQC).</text>
</comment>
<dbReference type="GO" id="GO:1990116">
    <property type="term" value="P:ribosome-associated ubiquitin-dependent protein catabolic process"/>
    <property type="evidence" value="ECO:0007669"/>
    <property type="project" value="UniProtKB-UniRule"/>
</dbReference>
<dbReference type="Pfam" id="PF23009">
    <property type="entry name" value="UBC_like"/>
    <property type="match status" value="1"/>
</dbReference>
<keyword evidence="1" id="KW-0833">Ubl conjugation pathway</keyword>
<dbReference type="GO" id="GO:0008270">
    <property type="term" value="F:zinc ion binding"/>
    <property type="evidence" value="ECO:0007669"/>
    <property type="project" value="UniProtKB-KW"/>
</dbReference>
<keyword evidence="1" id="KW-0808">Transferase</keyword>